<dbReference type="PANTHER" id="PTHR43124:SF3">
    <property type="entry name" value="CHLORAMPHENICOL EFFLUX PUMP RV0191"/>
    <property type="match status" value="1"/>
</dbReference>
<dbReference type="PROSITE" id="PS00216">
    <property type="entry name" value="SUGAR_TRANSPORT_1"/>
    <property type="match status" value="1"/>
</dbReference>
<dbReference type="CDD" id="cd17474">
    <property type="entry name" value="MFS_YfmO_like"/>
    <property type="match status" value="1"/>
</dbReference>
<evidence type="ECO:0000256" key="3">
    <source>
        <dbReference type="ARBA" id="ARBA00022475"/>
    </source>
</evidence>
<feature type="transmembrane region" description="Helical" evidence="7">
    <location>
        <begin position="7"/>
        <end position="31"/>
    </location>
</feature>
<dbReference type="EMBL" id="JBHUMZ010000047">
    <property type="protein sequence ID" value="MFD2639808.1"/>
    <property type="molecule type" value="Genomic_DNA"/>
</dbReference>
<dbReference type="InterPro" id="IPR011701">
    <property type="entry name" value="MFS"/>
</dbReference>
<reference evidence="10" key="1">
    <citation type="journal article" date="2019" name="Int. J. Syst. Evol. Microbiol.">
        <title>The Global Catalogue of Microorganisms (GCM) 10K type strain sequencing project: providing services to taxonomists for standard genome sequencing and annotation.</title>
        <authorList>
            <consortium name="The Broad Institute Genomics Platform"/>
            <consortium name="The Broad Institute Genome Sequencing Center for Infectious Disease"/>
            <person name="Wu L."/>
            <person name="Ma J."/>
        </authorList>
    </citation>
    <scope>NUCLEOTIDE SEQUENCE [LARGE SCALE GENOMIC DNA]</scope>
    <source>
        <strain evidence="10">TISTR 1571</strain>
    </source>
</reference>
<dbReference type="InterPro" id="IPR050189">
    <property type="entry name" value="MFS_Efflux_Transporters"/>
</dbReference>
<feature type="transmembrane region" description="Helical" evidence="7">
    <location>
        <begin position="286"/>
        <end position="305"/>
    </location>
</feature>
<dbReference type="Proteomes" id="UP001597452">
    <property type="component" value="Unassembled WGS sequence"/>
</dbReference>
<evidence type="ECO:0000256" key="2">
    <source>
        <dbReference type="ARBA" id="ARBA00022448"/>
    </source>
</evidence>
<gene>
    <name evidence="9" type="ORF">ACFSW4_13145</name>
</gene>
<proteinExistence type="predicted"/>
<dbReference type="SUPFAM" id="SSF103473">
    <property type="entry name" value="MFS general substrate transporter"/>
    <property type="match status" value="1"/>
</dbReference>
<evidence type="ECO:0000256" key="5">
    <source>
        <dbReference type="ARBA" id="ARBA00022989"/>
    </source>
</evidence>
<feature type="transmembrane region" description="Helical" evidence="7">
    <location>
        <begin position="43"/>
        <end position="63"/>
    </location>
</feature>
<keyword evidence="2" id="KW-0813">Transport</keyword>
<evidence type="ECO:0000313" key="9">
    <source>
        <dbReference type="EMBL" id="MFD2639808.1"/>
    </source>
</evidence>
<evidence type="ECO:0000313" key="10">
    <source>
        <dbReference type="Proteomes" id="UP001597452"/>
    </source>
</evidence>
<evidence type="ECO:0000256" key="4">
    <source>
        <dbReference type="ARBA" id="ARBA00022692"/>
    </source>
</evidence>
<keyword evidence="5 7" id="KW-1133">Transmembrane helix</keyword>
<dbReference type="InterPro" id="IPR020846">
    <property type="entry name" value="MFS_dom"/>
</dbReference>
<feature type="transmembrane region" description="Helical" evidence="7">
    <location>
        <begin position="75"/>
        <end position="96"/>
    </location>
</feature>
<comment type="subcellular location">
    <subcellularLocation>
        <location evidence="1">Cell membrane</location>
        <topology evidence="1">Multi-pass membrane protein</topology>
    </subcellularLocation>
</comment>
<feature type="transmembrane region" description="Helical" evidence="7">
    <location>
        <begin position="311"/>
        <end position="330"/>
    </location>
</feature>
<feature type="domain" description="Major facilitator superfamily (MFS) profile" evidence="8">
    <location>
        <begin position="9"/>
        <end position="398"/>
    </location>
</feature>
<feature type="transmembrane region" description="Helical" evidence="7">
    <location>
        <begin position="351"/>
        <end position="369"/>
    </location>
</feature>
<dbReference type="Pfam" id="PF07690">
    <property type="entry name" value="MFS_1"/>
    <property type="match status" value="2"/>
</dbReference>
<keyword evidence="4 7" id="KW-0812">Transmembrane</keyword>
<dbReference type="PANTHER" id="PTHR43124">
    <property type="entry name" value="PURINE EFFLUX PUMP PBUE"/>
    <property type="match status" value="1"/>
</dbReference>
<evidence type="ECO:0000256" key="6">
    <source>
        <dbReference type="ARBA" id="ARBA00023136"/>
    </source>
</evidence>
<dbReference type="InterPro" id="IPR036259">
    <property type="entry name" value="MFS_trans_sf"/>
</dbReference>
<evidence type="ECO:0000259" key="8">
    <source>
        <dbReference type="PROSITE" id="PS50850"/>
    </source>
</evidence>
<dbReference type="InterPro" id="IPR005829">
    <property type="entry name" value="Sugar_transporter_CS"/>
</dbReference>
<feature type="transmembrane region" description="Helical" evidence="7">
    <location>
        <begin position="102"/>
        <end position="126"/>
    </location>
</feature>
<name>A0ABW5QD64_9BACI</name>
<comment type="caution">
    <text evidence="9">The sequence shown here is derived from an EMBL/GenBank/DDBJ whole genome shotgun (WGS) entry which is preliminary data.</text>
</comment>
<keyword evidence="6 7" id="KW-0472">Membrane</keyword>
<feature type="transmembrane region" description="Helical" evidence="7">
    <location>
        <begin position="172"/>
        <end position="189"/>
    </location>
</feature>
<accession>A0ABW5QD64</accession>
<feature type="transmembrane region" description="Helical" evidence="7">
    <location>
        <begin position="256"/>
        <end position="274"/>
    </location>
</feature>
<dbReference type="Gene3D" id="1.20.1250.20">
    <property type="entry name" value="MFS general substrate transporter like domains"/>
    <property type="match status" value="1"/>
</dbReference>
<protein>
    <submittedName>
        <fullName evidence="9">MFS transporter</fullName>
    </submittedName>
</protein>
<keyword evidence="3" id="KW-1003">Cell membrane</keyword>
<organism evidence="9 10">
    <name type="scientific">Piscibacillus salipiscarius</name>
    <dbReference type="NCBI Taxonomy" id="299480"/>
    <lineage>
        <taxon>Bacteria</taxon>
        <taxon>Bacillati</taxon>
        <taxon>Bacillota</taxon>
        <taxon>Bacilli</taxon>
        <taxon>Bacillales</taxon>
        <taxon>Bacillaceae</taxon>
        <taxon>Piscibacillus</taxon>
    </lineage>
</organism>
<feature type="transmembrane region" description="Helical" evidence="7">
    <location>
        <begin position="375"/>
        <end position="395"/>
    </location>
</feature>
<feature type="transmembrane region" description="Helical" evidence="7">
    <location>
        <begin position="218"/>
        <end position="244"/>
    </location>
</feature>
<dbReference type="RefSeq" id="WP_377329821.1">
    <property type="nucleotide sequence ID" value="NZ_JBHUMZ010000047.1"/>
</dbReference>
<dbReference type="PROSITE" id="PS50850">
    <property type="entry name" value="MFS"/>
    <property type="match status" value="1"/>
</dbReference>
<evidence type="ECO:0000256" key="1">
    <source>
        <dbReference type="ARBA" id="ARBA00004651"/>
    </source>
</evidence>
<sequence length="401" mass="43354">MNKPISTWCIISMASIPLVMTLGNSMLIPVLPIFEKQLNISSFQSSLIITVYSIAAIFLIPIAGYLSDRIGRKKVIVPSLLLTLIGGLVAGLASVFTKDPFIWILIGRVLQGFGAAGAAPIVLPLVGDLYKDDDEKASSCLGIIETSNTFGKVLSPIVGAALAAIIWHIPFFAISAFSLISLIFVFFFIKVPKEKDEPPEFKTFLQNTKETFKQEGNWLYVVFGIGIYTMLVLFAILFFLSDILEKQHGIDGVKKGIILAIPLLVLCIASLMAGKNIKGDLIIMRMILIIGLLLMGLLIPFVGFFENNVRVLLLLTSLIGLAIGAILPTLDAMITENIDKGERGTITSIYSSARFIGVAAGPPLVSIFMQEGLSVALIIAGILGFGILVCVFTFIKPTENN</sequence>
<evidence type="ECO:0000256" key="7">
    <source>
        <dbReference type="SAM" id="Phobius"/>
    </source>
</evidence>
<keyword evidence="10" id="KW-1185">Reference proteome</keyword>